<evidence type="ECO:0000256" key="17">
    <source>
        <dbReference type="RuleBase" id="RU000504"/>
    </source>
</evidence>
<keyword evidence="10 17" id="KW-0418">Kinase</keyword>
<dbReference type="GO" id="GO:0005524">
    <property type="term" value="F:ATP binding"/>
    <property type="evidence" value="ECO:0007669"/>
    <property type="project" value="UniProtKB-KW"/>
</dbReference>
<reference evidence="20" key="1">
    <citation type="submission" date="2021-01" db="EMBL/GenBank/DDBJ databases">
        <title>Genome public.</title>
        <authorList>
            <person name="Liu C."/>
            <person name="Sun Q."/>
        </authorList>
    </citation>
    <scope>NUCLEOTIDE SEQUENCE</scope>
    <source>
        <strain evidence="20">YIM B02565</strain>
    </source>
</reference>
<evidence type="ECO:0000256" key="10">
    <source>
        <dbReference type="ARBA" id="ARBA00022777"/>
    </source>
</evidence>
<feature type="domain" description="Pyruvate kinase C-terminal" evidence="19">
    <location>
        <begin position="357"/>
        <end position="469"/>
    </location>
</feature>
<dbReference type="GO" id="GO:0004743">
    <property type="term" value="F:pyruvate kinase activity"/>
    <property type="evidence" value="ECO:0007669"/>
    <property type="project" value="UniProtKB-UniRule"/>
</dbReference>
<dbReference type="InterPro" id="IPR015813">
    <property type="entry name" value="Pyrv/PenolPyrv_kinase-like_dom"/>
</dbReference>
<dbReference type="GO" id="GO:0000287">
    <property type="term" value="F:magnesium ion binding"/>
    <property type="evidence" value="ECO:0007669"/>
    <property type="project" value="UniProtKB-UniRule"/>
</dbReference>
<dbReference type="PRINTS" id="PR01050">
    <property type="entry name" value="PYRUVTKNASE"/>
</dbReference>
<dbReference type="InterPro" id="IPR040442">
    <property type="entry name" value="Pyrv_kinase-like_dom_sf"/>
</dbReference>
<evidence type="ECO:0000256" key="5">
    <source>
        <dbReference type="ARBA" id="ARBA00012142"/>
    </source>
</evidence>
<dbReference type="FunFam" id="2.40.33.10:FF:000001">
    <property type="entry name" value="Pyruvate kinase"/>
    <property type="match status" value="1"/>
</dbReference>
<dbReference type="Gene3D" id="2.40.33.10">
    <property type="entry name" value="PK beta-barrel domain-like"/>
    <property type="match status" value="1"/>
</dbReference>
<evidence type="ECO:0000256" key="6">
    <source>
        <dbReference type="ARBA" id="ARBA00018587"/>
    </source>
</evidence>
<dbReference type="Pfam" id="PF02887">
    <property type="entry name" value="PK_C"/>
    <property type="match status" value="1"/>
</dbReference>
<keyword evidence="7 17" id="KW-0808">Transferase</keyword>
<evidence type="ECO:0000256" key="11">
    <source>
        <dbReference type="ARBA" id="ARBA00022840"/>
    </source>
</evidence>
<dbReference type="SUPFAM" id="SSF50800">
    <property type="entry name" value="PK beta-barrel domain-like"/>
    <property type="match status" value="1"/>
</dbReference>
<dbReference type="InterPro" id="IPR015793">
    <property type="entry name" value="Pyrv_Knase_brl"/>
</dbReference>
<evidence type="ECO:0000256" key="1">
    <source>
        <dbReference type="ARBA" id="ARBA00001946"/>
    </source>
</evidence>
<evidence type="ECO:0000256" key="8">
    <source>
        <dbReference type="ARBA" id="ARBA00022723"/>
    </source>
</evidence>
<dbReference type="Pfam" id="PF00224">
    <property type="entry name" value="PK"/>
    <property type="match status" value="1"/>
</dbReference>
<sequence length="472" mass="51963">MQKTKMIFTIGPASNNEEILREFIKIGMSVARLNCSHGTQDDHRKNINILKNLRDELSTPTGILLDIKGPKIRTHNFVNDVAKLKRGDKFSFFCSDEILGDNTKCSISYEELYKDIQVGGTILVDDGLLEFKVLEVRDKEIITEVIIGGEIKSHKGVNVPYVKIKLPALTDKDKADIVFGCKEEVDFFAISFVRKAEDIVEARKLLNENNGEKIKLIAKIESQEGVDNIDEIIQVTDGVMVARGDMGVEIPIERVPILQKQIIKKCNAAGKVVITATQMLDSMIKNSRPTRAEACDICNAIFDGTDAIMLSGESAAGAYPLEAARTMSRIALEAEANFDYVGFTSDLREPSLSAFEDAISYTASRTANILPTKAIVAATKSGATARLISKYKPRCPIVAITPYENVRRSLSLNFGIIPELCEMFNTTDDIINEARESALRLNLAEKGDNILVAAGMPTTHVGGTNMLKIEKL</sequence>
<proteinExistence type="inferred from homology"/>
<dbReference type="Gene3D" id="3.40.1380.20">
    <property type="entry name" value="Pyruvate kinase, C-terminal domain"/>
    <property type="match status" value="1"/>
</dbReference>
<feature type="domain" description="Pyruvate kinase barrel" evidence="18">
    <location>
        <begin position="1"/>
        <end position="323"/>
    </location>
</feature>
<dbReference type="GO" id="GO:0006950">
    <property type="term" value="P:response to stress"/>
    <property type="evidence" value="ECO:0007669"/>
    <property type="project" value="UniProtKB-ARBA"/>
</dbReference>
<dbReference type="SUPFAM" id="SSF51621">
    <property type="entry name" value="Phosphoenolpyruvate/pyruvate domain"/>
    <property type="match status" value="1"/>
</dbReference>
<dbReference type="NCBIfam" id="TIGR01064">
    <property type="entry name" value="pyruv_kin"/>
    <property type="match status" value="1"/>
</dbReference>
<dbReference type="FunFam" id="3.20.20.60:FF:000001">
    <property type="entry name" value="Pyruvate kinase"/>
    <property type="match status" value="1"/>
</dbReference>
<dbReference type="InterPro" id="IPR011037">
    <property type="entry name" value="Pyrv_Knase-like_insert_dom_sf"/>
</dbReference>
<dbReference type="GO" id="GO:0030955">
    <property type="term" value="F:potassium ion binding"/>
    <property type="evidence" value="ECO:0007669"/>
    <property type="project" value="UniProtKB-UniRule"/>
</dbReference>
<dbReference type="InterPro" id="IPR015806">
    <property type="entry name" value="Pyrv_Knase_insert_dom_sf"/>
</dbReference>
<keyword evidence="15 20" id="KW-0670">Pyruvate</keyword>
<keyword evidence="13" id="KW-0630">Potassium</keyword>
<dbReference type="InterPro" id="IPR015795">
    <property type="entry name" value="Pyrv_Knase_C"/>
</dbReference>
<comment type="pathway">
    <text evidence="3 17">Carbohydrate degradation; glycolysis; pyruvate from D-glyceraldehyde 3-phosphate: step 5/5.</text>
</comment>
<keyword evidence="11" id="KW-0067">ATP-binding</keyword>
<dbReference type="Gene3D" id="3.20.20.60">
    <property type="entry name" value="Phosphoenolpyruvate-binding domains"/>
    <property type="match status" value="1"/>
</dbReference>
<evidence type="ECO:0000256" key="2">
    <source>
        <dbReference type="ARBA" id="ARBA00001958"/>
    </source>
</evidence>
<evidence type="ECO:0000256" key="3">
    <source>
        <dbReference type="ARBA" id="ARBA00004997"/>
    </source>
</evidence>
<keyword evidence="14 17" id="KW-0324">Glycolysis</keyword>
<protein>
    <recommendedName>
        <fullName evidence="6 16">Pyruvate kinase</fullName>
        <ecNumber evidence="5 16">2.7.1.40</ecNumber>
    </recommendedName>
</protein>
<evidence type="ECO:0000256" key="16">
    <source>
        <dbReference type="NCBIfam" id="TIGR01064"/>
    </source>
</evidence>
<dbReference type="NCBIfam" id="NF004491">
    <property type="entry name" value="PRK05826.1"/>
    <property type="match status" value="1"/>
</dbReference>
<comment type="catalytic activity">
    <reaction evidence="17">
        <text>pyruvate + ATP = phosphoenolpyruvate + ADP + H(+)</text>
        <dbReference type="Rhea" id="RHEA:18157"/>
        <dbReference type="ChEBI" id="CHEBI:15361"/>
        <dbReference type="ChEBI" id="CHEBI:15378"/>
        <dbReference type="ChEBI" id="CHEBI:30616"/>
        <dbReference type="ChEBI" id="CHEBI:58702"/>
        <dbReference type="ChEBI" id="CHEBI:456216"/>
        <dbReference type="EC" id="2.7.1.40"/>
    </reaction>
</comment>
<accession>A0A937FK26</accession>
<evidence type="ECO:0000256" key="13">
    <source>
        <dbReference type="ARBA" id="ARBA00022958"/>
    </source>
</evidence>
<dbReference type="PROSITE" id="PS00110">
    <property type="entry name" value="PYRUVATE_KINASE"/>
    <property type="match status" value="1"/>
</dbReference>
<evidence type="ECO:0000313" key="21">
    <source>
        <dbReference type="Proteomes" id="UP000623681"/>
    </source>
</evidence>
<comment type="caution">
    <text evidence="20">The sequence shown here is derived from an EMBL/GenBank/DDBJ whole genome shotgun (WGS) entry which is preliminary data.</text>
</comment>
<evidence type="ECO:0000313" key="20">
    <source>
        <dbReference type="EMBL" id="MBL4934007.1"/>
    </source>
</evidence>
<dbReference type="EMBL" id="JAESWA010000029">
    <property type="protein sequence ID" value="MBL4934007.1"/>
    <property type="molecule type" value="Genomic_DNA"/>
</dbReference>
<dbReference type="InterPro" id="IPR036918">
    <property type="entry name" value="Pyrv_Knase_C_sf"/>
</dbReference>
<dbReference type="AlphaFoldDB" id="A0A937FK26"/>
<comment type="cofactor">
    <cofactor evidence="2">
        <name>K(+)</name>
        <dbReference type="ChEBI" id="CHEBI:29103"/>
    </cofactor>
</comment>
<comment type="similarity">
    <text evidence="4 17">Belongs to the pyruvate kinase family.</text>
</comment>
<organism evidence="20 21">
    <name type="scientific">Clostridium paridis</name>
    <dbReference type="NCBI Taxonomy" id="2803863"/>
    <lineage>
        <taxon>Bacteria</taxon>
        <taxon>Bacillati</taxon>
        <taxon>Bacillota</taxon>
        <taxon>Clostridia</taxon>
        <taxon>Eubacteriales</taxon>
        <taxon>Clostridiaceae</taxon>
        <taxon>Clostridium</taxon>
    </lineage>
</organism>
<dbReference type="EC" id="2.7.1.40" evidence="5 16"/>
<dbReference type="SUPFAM" id="SSF52935">
    <property type="entry name" value="PK C-terminal domain-like"/>
    <property type="match status" value="1"/>
</dbReference>
<name>A0A937FK26_9CLOT</name>
<dbReference type="GO" id="GO:0016301">
    <property type="term" value="F:kinase activity"/>
    <property type="evidence" value="ECO:0007669"/>
    <property type="project" value="UniProtKB-KW"/>
</dbReference>
<dbReference type="InterPro" id="IPR018209">
    <property type="entry name" value="Pyrv_Knase_AS"/>
</dbReference>
<keyword evidence="12 17" id="KW-0460">Magnesium</keyword>
<comment type="cofactor">
    <cofactor evidence="1">
        <name>Mg(2+)</name>
        <dbReference type="ChEBI" id="CHEBI:18420"/>
    </cofactor>
</comment>
<gene>
    <name evidence="20" type="primary">pyk</name>
    <name evidence="20" type="ORF">JK634_19650</name>
</gene>
<keyword evidence="9" id="KW-0547">Nucleotide-binding</keyword>
<evidence type="ECO:0000256" key="15">
    <source>
        <dbReference type="ARBA" id="ARBA00023317"/>
    </source>
</evidence>
<dbReference type="RefSeq" id="WP_202769469.1">
    <property type="nucleotide sequence ID" value="NZ_JAESWA010000029.1"/>
</dbReference>
<dbReference type="InterPro" id="IPR001697">
    <property type="entry name" value="Pyr_Knase"/>
</dbReference>
<evidence type="ECO:0000259" key="18">
    <source>
        <dbReference type="Pfam" id="PF00224"/>
    </source>
</evidence>
<dbReference type="NCBIfam" id="NF004978">
    <property type="entry name" value="PRK06354.1"/>
    <property type="match status" value="1"/>
</dbReference>
<evidence type="ECO:0000259" key="19">
    <source>
        <dbReference type="Pfam" id="PF02887"/>
    </source>
</evidence>
<keyword evidence="8" id="KW-0479">Metal-binding</keyword>
<evidence type="ECO:0000256" key="9">
    <source>
        <dbReference type="ARBA" id="ARBA00022741"/>
    </source>
</evidence>
<dbReference type="Proteomes" id="UP000623681">
    <property type="component" value="Unassembled WGS sequence"/>
</dbReference>
<keyword evidence="21" id="KW-1185">Reference proteome</keyword>
<evidence type="ECO:0000256" key="12">
    <source>
        <dbReference type="ARBA" id="ARBA00022842"/>
    </source>
</evidence>
<evidence type="ECO:0000256" key="14">
    <source>
        <dbReference type="ARBA" id="ARBA00023152"/>
    </source>
</evidence>
<evidence type="ECO:0000256" key="7">
    <source>
        <dbReference type="ARBA" id="ARBA00022679"/>
    </source>
</evidence>
<evidence type="ECO:0000256" key="4">
    <source>
        <dbReference type="ARBA" id="ARBA00008663"/>
    </source>
</evidence>
<dbReference type="PANTHER" id="PTHR11817">
    <property type="entry name" value="PYRUVATE KINASE"/>
    <property type="match status" value="1"/>
</dbReference>